<feature type="transmembrane region" description="Helical" evidence="6">
    <location>
        <begin position="12"/>
        <end position="40"/>
    </location>
</feature>
<accession>A0ABP8V0I0</accession>
<dbReference type="PANTHER" id="PTHR21716:SF64">
    <property type="entry name" value="AI-2 TRANSPORT PROTEIN TQSA"/>
    <property type="match status" value="1"/>
</dbReference>
<evidence type="ECO:0000313" key="8">
    <source>
        <dbReference type="Proteomes" id="UP001500604"/>
    </source>
</evidence>
<comment type="caution">
    <text evidence="7">The sequence shown here is derived from an EMBL/GenBank/DDBJ whole genome shotgun (WGS) entry which is preliminary data.</text>
</comment>
<protein>
    <submittedName>
        <fullName evidence="7">AI-2E family transporter</fullName>
    </submittedName>
</protein>
<feature type="transmembrane region" description="Helical" evidence="6">
    <location>
        <begin position="153"/>
        <end position="173"/>
    </location>
</feature>
<gene>
    <name evidence="7" type="ORF">GCM10023116_13730</name>
</gene>
<evidence type="ECO:0000256" key="3">
    <source>
        <dbReference type="ARBA" id="ARBA00022692"/>
    </source>
</evidence>
<dbReference type="Proteomes" id="UP001500604">
    <property type="component" value="Unassembled WGS sequence"/>
</dbReference>
<feature type="transmembrane region" description="Helical" evidence="6">
    <location>
        <begin position="248"/>
        <end position="269"/>
    </location>
</feature>
<dbReference type="Pfam" id="PF01594">
    <property type="entry name" value="AI-2E_transport"/>
    <property type="match status" value="1"/>
</dbReference>
<evidence type="ECO:0000256" key="5">
    <source>
        <dbReference type="ARBA" id="ARBA00023136"/>
    </source>
</evidence>
<feature type="transmembrane region" description="Helical" evidence="6">
    <location>
        <begin position="214"/>
        <end position="241"/>
    </location>
</feature>
<keyword evidence="3 6" id="KW-0812">Transmembrane</keyword>
<proteinExistence type="inferred from homology"/>
<keyword evidence="4 6" id="KW-1133">Transmembrane helix</keyword>
<keyword evidence="5 6" id="KW-0472">Membrane</keyword>
<evidence type="ECO:0000256" key="4">
    <source>
        <dbReference type="ARBA" id="ARBA00022989"/>
    </source>
</evidence>
<comment type="subcellular location">
    <subcellularLocation>
        <location evidence="1">Membrane</location>
        <topology evidence="1">Multi-pass membrane protein</topology>
    </subcellularLocation>
</comment>
<name>A0ABP8V0I0_9GAMM</name>
<evidence type="ECO:0000256" key="6">
    <source>
        <dbReference type="SAM" id="Phobius"/>
    </source>
</evidence>
<evidence type="ECO:0000313" key="7">
    <source>
        <dbReference type="EMBL" id="GAA4649099.1"/>
    </source>
</evidence>
<comment type="similarity">
    <text evidence="2">Belongs to the autoinducer-2 exporter (AI-2E) (TC 2.A.86) family.</text>
</comment>
<dbReference type="PANTHER" id="PTHR21716">
    <property type="entry name" value="TRANSMEMBRANE PROTEIN"/>
    <property type="match status" value="1"/>
</dbReference>
<dbReference type="EMBL" id="BAABFL010000121">
    <property type="protein sequence ID" value="GAA4649099.1"/>
    <property type="molecule type" value="Genomic_DNA"/>
</dbReference>
<evidence type="ECO:0000256" key="1">
    <source>
        <dbReference type="ARBA" id="ARBA00004141"/>
    </source>
</evidence>
<sequence length="358" mass="39549">MNADKDYTQRWFILGFVLIAGFFIYLLQPILTPFLVSMVLAYLGDPVADRLERLGLSRTLAVTTVFVVVSLLLVVTLLVLIPLITNQIKVVISLLPHWGDWLQHNLVPRLSNYVNLDPELFNLRELSARLGHEWQQAGGILARIGSSFSASSMALAGFLANLFLIPVVSFYLLRDWDRMIENIRALLPRNIEPTAVTLARECDDVLGAFLKGQLMVMFMLGIIYGTGLWLIGLQFAILIGLIAGLASIVPYMGFIVGIGVALVTAFFQFDSWWPILGVIVVFGIGQMLEGMVLTPLLVGDRIGLHPVAVIFAIMAGGQLFGFVGILLALPVAAVIMVLLVHLHRNYKESHLYHASRKS</sequence>
<dbReference type="InterPro" id="IPR002549">
    <property type="entry name" value="AI-2E-like"/>
</dbReference>
<evidence type="ECO:0000256" key="2">
    <source>
        <dbReference type="ARBA" id="ARBA00009773"/>
    </source>
</evidence>
<dbReference type="RefSeq" id="WP_345194862.1">
    <property type="nucleotide sequence ID" value="NZ_BAABFL010000121.1"/>
</dbReference>
<keyword evidence="8" id="KW-1185">Reference proteome</keyword>
<reference evidence="8" key="1">
    <citation type="journal article" date="2019" name="Int. J. Syst. Evol. Microbiol.">
        <title>The Global Catalogue of Microorganisms (GCM) 10K type strain sequencing project: providing services to taxonomists for standard genome sequencing and annotation.</title>
        <authorList>
            <consortium name="The Broad Institute Genomics Platform"/>
            <consortium name="The Broad Institute Genome Sequencing Center for Infectious Disease"/>
            <person name="Wu L."/>
            <person name="Ma J."/>
        </authorList>
    </citation>
    <scope>NUCLEOTIDE SEQUENCE [LARGE SCALE GENOMIC DNA]</scope>
    <source>
        <strain evidence="8">JCM 17805</strain>
    </source>
</reference>
<feature type="transmembrane region" description="Helical" evidence="6">
    <location>
        <begin position="60"/>
        <end position="84"/>
    </location>
</feature>
<feature type="transmembrane region" description="Helical" evidence="6">
    <location>
        <begin position="319"/>
        <end position="342"/>
    </location>
</feature>
<feature type="transmembrane region" description="Helical" evidence="6">
    <location>
        <begin position="275"/>
        <end position="298"/>
    </location>
</feature>
<organism evidence="7 8">
    <name type="scientific">Kistimonas scapharcae</name>
    <dbReference type="NCBI Taxonomy" id="1036133"/>
    <lineage>
        <taxon>Bacteria</taxon>
        <taxon>Pseudomonadati</taxon>
        <taxon>Pseudomonadota</taxon>
        <taxon>Gammaproteobacteria</taxon>
        <taxon>Oceanospirillales</taxon>
        <taxon>Endozoicomonadaceae</taxon>
        <taxon>Kistimonas</taxon>
    </lineage>
</organism>